<proteinExistence type="inferred from homology"/>
<dbReference type="KEGG" id="gvg:HMPREF0421_20489"/>
<reference evidence="11 12" key="1">
    <citation type="journal article" date="2010" name="PLoS ONE">
        <title>Comparative genomics of Gardnerella vaginalis strains reveals substantial differences in metabolic and virulence potential.</title>
        <authorList>
            <person name="Yeoman C.J."/>
            <person name="Yildirim S."/>
            <person name="Thomas S.M."/>
            <person name="Durkin A.S."/>
            <person name="Torralba M."/>
            <person name="Sutton G."/>
            <person name="Buhay C.J."/>
            <person name="Ding Y."/>
            <person name="Dugan-Rocha S.P."/>
            <person name="Muzny D.M."/>
            <person name="Qin X."/>
            <person name="Gibbs R.A."/>
            <person name="Leigh S.R."/>
            <person name="Stumpf R."/>
            <person name="White B.A."/>
            <person name="Highlander S.K."/>
            <person name="Nelson K.E."/>
            <person name="Wilson B.A."/>
        </authorList>
    </citation>
    <scope>NUCLEOTIDE SEQUENCE [LARGE SCALE GENOMIC DNA]</scope>
    <source>
        <strain evidence="12">ATCC 14019 / 317</strain>
    </source>
</reference>
<dbReference type="GO" id="GO:0016887">
    <property type="term" value="F:ATP hydrolysis activity"/>
    <property type="evidence" value="ECO:0007669"/>
    <property type="project" value="InterPro"/>
</dbReference>
<dbReference type="InterPro" id="IPR027417">
    <property type="entry name" value="P-loop_NTPase"/>
</dbReference>
<evidence type="ECO:0000256" key="4">
    <source>
        <dbReference type="ARBA" id="ARBA00022475"/>
    </source>
</evidence>
<sequence length="555" mass="60822">MREFRLETRKGFKKMLENRENPVLSVSNLSIAIGKNQITHNVYLNLYAGKISALVGESGSGKSLTSLALMGLLPDDFSVSGKAVINTSANDSLDLLSNNAPYSYIRSGLISMVFQEPSTAFNPVMRIGKQIEESLKYHPEKFGKTSARAKKSRVLDSLSEVGLKDVNRVYRSYPHELSGGQLQRAMIAMAIINQPSLLIADEPTTALDVTTQRKILQLLRDLAKKHNIAVLIITHNMSVVKAVANTVYVMNSGSIVESGLVKDVFSNPKNSYTRSLLDSIVDFDISNLASESTSSEAGDFCVNIQNVSAKYDKYSKIFNPSKYAISDLNLNILRGKTHALVGESGAGKTTIAKLISGQLKPESGSISIEGLNLYSDCKKRANRKILSNIGFIFQDSGSALNPLKTVGWSIAEPLIVNKSLSEEERKKRVELVLNQVHLPLSLINRFPHELSGGQKQRVGIARALINRPSLIIADEPTSALDANHCLKILNLLSSLQKQYNFSCLFITHDLALVSRIASQVSVIKGGRIVEQGSVKDVLRLPKNPYTRSLIDAVLQ</sequence>
<dbReference type="PANTHER" id="PTHR43297">
    <property type="entry name" value="OLIGOPEPTIDE TRANSPORT ATP-BINDING PROTEIN APPD"/>
    <property type="match status" value="1"/>
</dbReference>
<dbReference type="Pfam" id="PF08352">
    <property type="entry name" value="oligo_HPY"/>
    <property type="match status" value="2"/>
</dbReference>
<protein>
    <submittedName>
        <fullName evidence="11">Putative phosphonate C-P lyase system protein PhnK</fullName>
    </submittedName>
</protein>
<evidence type="ECO:0000256" key="1">
    <source>
        <dbReference type="ARBA" id="ARBA00004202"/>
    </source>
</evidence>
<dbReference type="SUPFAM" id="SSF52540">
    <property type="entry name" value="P-loop containing nucleoside triphosphate hydrolases"/>
    <property type="match status" value="2"/>
</dbReference>
<dbReference type="CDD" id="cd03257">
    <property type="entry name" value="ABC_NikE_OppD_transporters"/>
    <property type="match status" value="2"/>
</dbReference>
<accession>E3D927</accession>
<evidence type="ECO:0000259" key="10">
    <source>
        <dbReference type="PROSITE" id="PS50893"/>
    </source>
</evidence>
<dbReference type="GO" id="GO:0015833">
    <property type="term" value="P:peptide transport"/>
    <property type="evidence" value="ECO:0007669"/>
    <property type="project" value="InterPro"/>
</dbReference>
<keyword evidence="3" id="KW-0813">Transport</keyword>
<dbReference type="SMART" id="SM00382">
    <property type="entry name" value="AAA"/>
    <property type="match status" value="2"/>
</dbReference>
<dbReference type="InterPro" id="IPR003593">
    <property type="entry name" value="AAA+_ATPase"/>
</dbReference>
<organism evidence="11 12">
    <name type="scientific">Gardnerella vaginalis (strain ATCC 14019 / 317)</name>
    <dbReference type="NCBI Taxonomy" id="525284"/>
    <lineage>
        <taxon>Bacteria</taxon>
        <taxon>Bacillati</taxon>
        <taxon>Actinomycetota</taxon>
        <taxon>Actinomycetes</taxon>
        <taxon>Bifidobacteriales</taxon>
        <taxon>Bifidobacteriaceae</taxon>
        <taxon>Gardnerella</taxon>
    </lineage>
</organism>
<keyword evidence="9" id="KW-0472">Membrane</keyword>
<keyword evidence="8" id="KW-1278">Translocase</keyword>
<dbReference type="Proteomes" id="UP000001453">
    <property type="component" value="Chromosome"/>
</dbReference>
<dbReference type="OrthoDB" id="4008250at2"/>
<dbReference type="HOGENOM" id="CLU_000604_86_2_11"/>
<dbReference type="GO" id="GO:0005886">
    <property type="term" value="C:plasma membrane"/>
    <property type="evidence" value="ECO:0007669"/>
    <property type="project" value="UniProtKB-SubCell"/>
</dbReference>
<dbReference type="Gene3D" id="3.40.50.300">
    <property type="entry name" value="P-loop containing nucleotide triphosphate hydrolases"/>
    <property type="match status" value="2"/>
</dbReference>
<evidence type="ECO:0000256" key="3">
    <source>
        <dbReference type="ARBA" id="ARBA00022448"/>
    </source>
</evidence>
<evidence type="ECO:0000256" key="9">
    <source>
        <dbReference type="ARBA" id="ARBA00023136"/>
    </source>
</evidence>
<evidence type="ECO:0000313" key="11">
    <source>
        <dbReference type="EMBL" id="ADP38571.1"/>
    </source>
</evidence>
<evidence type="ECO:0000256" key="5">
    <source>
        <dbReference type="ARBA" id="ARBA00022519"/>
    </source>
</evidence>
<evidence type="ECO:0000256" key="8">
    <source>
        <dbReference type="ARBA" id="ARBA00022967"/>
    </source>
</evidence>
<name>E3D927_GARV3</name>
<feature type="domain" description="ABC transporter" evidence="10">
    <location>
        <begin position="24"/>
        <end position="277"/>
    </location>
</feature>
<evidence type="ECO:0000256" key="6">
    <source>
        <dbReference type="ARBA" id="ARBA00022741"/>
    </source>
</evidence>
<dbReference type="InterPro" id="IPR017871">
    <property type="entry name" value="ABC_transporter-like_CS"/>
</dbReference>
<comment type="subcellular location">
    <subcellularLocation>
        <location evidence="1">Cell membrane</location>
        <topology evidence="1">Peripheral membrane protein</topology>
    </subcellularLocation>
</comment>
<keyword evidence="6" id="KW-0547">Nucleotide-binding</keyword>
<dbReference type="PROSITE" id="PS00211">
    <property type="entry name" value="ABC_TRANSPORTER_1"/>
    <property type="match status" value="2"/>
</dbReference>
<comment type="similarity">
    <text evidence="2">Belongs to the ABC transporter superfamily.</text>
</comment>
<dbReference type="PANTHER" id="PTHR43297:SF14">
    <property type="entry name" value="ATPASE AAA-TYPE CORE DOMAIN-CONTAINING PROTEIN"/>
    <property type="match status" value="1"/>
</dbReference>
<dbReference type="GO" id="GO:0016829">
    <property type="term" value="F:lyase activity"/>
    <property type="evidence" value="ECO:0007669"/>
    <property type="project" value="UniProtKB-KW"/>
</dbReference>
<dbReference type="EMBL" id="CP002104">
    <property type="protein sequence ID" value="ADP38571.1"/>
    <property type="molecule type" value="Genomic_DNA"/>
</dbReference>
<feature type="domain" description="ABC transporter" evidence="10">
    <location>
        <begin position="302"/>
        <end position="550"/>
    </location>
</feature>
<dbReference type="AlphaFoldDB" id="E3D927"/>
<dbReference type="PATRIC" id="fig|525284.18.peg.487"/>
<keyword evidence="4" id="KW-1003">Cell membrane</keyword>
<gene>
    <name evidence="11" type="ordered locus">HMPREF0421_20489</name>
</gene>
<keyword evidence="7" id="KW-0067">ATP-binding</keyword>
<evidence type="ECO:0000256" key="2">
    <source>
        <dbReference type="ARBA" id="ARBA00005417"/>
    </source>
</evidence>
<keyword evidence="11" id="KW-0456">Lyase</keyword>
<dbReference type="InterPro" id="IPR003439">
    <property type="entry name" value="ABC_transporter-like_ATP-bd"/>
</dbReference>
<evidence type="ECO:0000256" key="7">
    <source>
        <dbReference type="ARBA" id="ARBA00022840"/>
    </source>
</evidence>
<evidence type="ECO:0000313" key="12">
    <source>
        <dbReference type="Proteomes" id="UP000001453"/>
    </source>
</evidence>
<dbReference type="PROSITE" id="PS50893">
    <property type="entry name" value="ABC_TRANSPORTER_2"/>
    <property type="match status" value="2"/>
</dbReference>
<dbReference type="InterPro" id="IPR013563">
    <property type="entry name" value="Oligopep_ABC_C"/>
</dbReference>
<dbReference type="InterPro" id="IPR050388">
    <property type="entry name" value="ABC_Ni/Peptide_Import"/>
</dbReference>
<keyword evidence="5" id="KW-0997">Cell inner membrane</keyword>
<dbReference type="GO" id="GO:0005524">
    <property type="term" value="F:ATP binding"/>
    <property type="evidence" value="ECO:0007669"/>
    <property type="project" value="UniProtKB-KW"/>
</dbReference>
<dbReference type="Pfam" id="PF00005">
    <property type="entry name" value="ABC_tran"/>
    <property type="match status" value="2"/>
</dbReference>